<dbReference type="PRINTS" id="PR01822">
    <property type="entry name" value="CCYSTOKININR"/>
</dbReference>
<dbReference type="EMBL" id="CP090893">
    <property type="protein sequence ID" value="ULT98608.1"/>
    <property type="molecule type" value="Genomic_DNA"/>
</dbReference>
<keyword evidence="2" id="KW-1003">Cell membrane</keyword>
<keyword evidence="9 13" id="KW-0675">Receptor</keyword>
<keyword evidence="8" id="KW-1015">Disulfide bond</keyword>
<proteinExistence type="inferred from homology"/>
<reference evidence="16 18" key="1">
    <citation type="submission" date="2022-05" db="EMBL/GenBank/DDBJ databases">
        <title>Chromosome-level reference genomes for two strains of Caenorhabditis briggsae: an improved platform for comparative genomics.</title>
        <authorList>
            <person name="Stevens L."/>
            <person name="Andersen E.C."/>
        </authorList>
    </citation>
    <scope>NUCLEOTIDE SEQUENCE [LARGE SCALE GENOMIC DNA]</scope>
    <source>
        <strain evidence="16">QX1410_ONT</strain>
        <tissue evidence="16">Whole-organism</tissue>
    </source>
</reference>
<evidence type="ECO:0000256" key="6">
    <source>
        <dbReference type="ARBA" id="ARBA00023136"/>
    </source>
</evidence>
<evidence type="ECO:0000256" key="3">
    <source>
        <dbReference type="ARBA" id="ARBA00022692"/>
    </source>
</evidence>
<protein>
    <recommendedName>
        <fullName evidence="15">G-protein coupled receptors family 1 profile domain-containing protein</fullName>
    </recommendedName>
</protein>
<dbReference type="EMBL" id="CP090893">
    <property type="protein sequence ID" value="ULT98613.1"/>
    <property type="molecule type" value="Genomic_DNA"/>
</dbReference>
<dbReference type="PROSITE" id="PS50262">
    <property type="entry name" value="G_PROTEIN_RECEP_F1_2"/>
    <property type="match status" value="1"/>
</dbReference>
<dbReference type="PRINTS" id="PR00237">
    <property type="entry name" value="GPCRRHODOPSN"/>
</dbReference>
<evidence type="ECO:0000256" key="14">
    <source>
        <dbReference type="SAM" id="Phobius"/>
    </source>
</evidence>
<evidence type="ECO:0000256" key="5">
    <source>
        <dbReference type="ARBA" id="ARBA00023040"/>
    </source>
</evidence>
<feature type="transmembrane region" description="Helical" evidence="14">
    <location>
        <begin position="188"/>
        <end position="213"/>
    </location>
</feature>
<dbReference type="GO" id="GO:0005886">
    <property type="term" value="C:plasma membrane"/>
    <property type="evidence" value="ECO:0007669"/>
    <property type="project" value="UniProtKB-SubCell"/>
</dbReference>
<feature type="transmembrane region" description="Helical" evidence="14">
    <location>
        <begin position="234"/>
        <end position="256"/>
    </location>
</feature>
<accession>A0AAE9D8N2</accession>
<dbReference type="Gene3D" id="1.20.1070.10">
    <property type="entry name" value="Rhodopsin 7-helix transmembrane proteins"/>
    <property type="match status" value="1"/>
</dbReference>
<evidence type="ECO:0000256" key="13">
    <source>
        <dbReference type="RuleBase" id="RU000688"/>
    </source>
</evidence>
<feature type="transmembrane region" description="Helical" evidence="14">
    <location>
        <begin position="262"/>
        <end position="283"/>
    </location>
</feature>
<evidence type="ECO:0000259" key="15">
    <source>
        <dbReference type="PROSITE" id="PS50262"/>
    </source>
</evidence>
<dbReference type="Pfam" id="PF00001">
    <property type="entry name" value="7tm_1"/>
    <property type="match status" value="1"/>
</dbReference>
<evidence type="ECO:0000313" key="18">
    <source>
        <dbReference type="Proteomes" id="UP000827892"/>
    </source>
</evidence>
<feature type="transmembrane region" description="Helical" evidence="14">
    <location>
        <begin position="304"/>
        <end position="326"/>
    </location>
</feature>
<keyword evidence="7" id="KW-0564">Palmitate</keyword>
<evidence type="ECO:0000256" key="7">
    <source>
        <dbReference type="ARBA" id="ARBA00023139"/>
    </source>
</evidence>
<organism evidence="16 18">
    <name type="scientific">Caenorhabditis briggsae</name>
    <dbReference type="NCBI Taxonomy" id="6238"/>
    <lineage>
        <taxon>Eukaryota</taxon>
        <taxon>Metazoa</taxon>
        <taxon>Ecdysozoa</taxon>
        <taxon>Nematoda</taxon>
        <taxon>Chromadorea</taxon>
        <taxon>Rhabditida</taxon>
        <taxon>Rhabditina</taxon>
        <taxon>Rhabditomorpha</taxon>
        <taxon>Rhabditoidea</taxon>
        <taxon>Rhabditidae</taxon>
        <taxon>Peloderinae</taxon>
        <taxon>Caenorhabditis</taxon>
    </lineage>
</organism>
<evidence type="ECO:0000256" key="11">
    <source>
        <dbReference type="ARBA" id="ARBA00023224"/>
    </source>
</evidence>
<dbReference type="InterPro" id="IPR000276">
    <property type="entry name" value="GPCR_Rhodpsn"/>
</dbReference>
<keyword evidence="10" id="KW-0325">Glycoprotein</keyword>
<evidence type="ECO:0000256" key="10">
    <source>
        <dbReference type="ARBA" id="ARBA00023180"/>
    </source>
</evidence>
<dbReference type="SUPFAM" id="SSF81321">
    <property type="entry name" value="Family A G protein-coupled receptor-like"/>
    <property type="match status" value="1"/>
</dbReference>
<dbReference type="PANTHER" id="PTHR24238">
    <property type="entry name" value="G-PROTEIN COUPLED RECEPTOR"/>
    <property type="match status" value="1"/>
</dbReference>
<dbReference type="InterPro" id="IPR017452">
    <property type="entry name" value="GPCR_Rhodpsn_7TM"/>
</dbReference>
<evidence type="ECO:0000256" key="12">
    <source>
        <dbReference type="ARBA" id="ARBA00023288"/>
    </source>
</evidence>
<sequence>MQNVLRLSYQYVWSECAIDVEPIEEPDISKGTSTNAYSASRVLYINLGNTDPNVNRSNMRADMHKLLTAPGKWMAPPGRGVGSRTSSQHYYRRTDGIEDGELAREVQRMIESTGHTAFEFAIFKPIYTDDREQNFEAFKRVFGTIPPLPYPFKEVPLAARCQNETFTSTMSSVQQEEICRFRGTTENYTIAVTFFIIFLLSVVGNSVVLIVIIKQRAMRSITNIYLMNLAASDMMLSVVCMPPTLVSMVMNCWMFGNYMCKILAYLQPVVVTASAYTLAVIAFERYFAICKPLHSRIWQTRSHAYAMITLVWVIAIAANILMLFMYEQQTYSSNGYTCAPIHPPIYHFAYQVYMTVVLLVIPLVVMTGLYGNVITSLKSGIKLEIASVDPPLATATTTAIVASMTDEQKLSFWNKLSNKLTFSQPDKNSSQKPLKCSMSILIWETLSRCLLEVILMIIWLKNTLALTIVHVRCSRPIGNSIHDRLYKLHPFLYSDHSSFFFHSKQKNVQIPTIYLTDTLNLRGVRQYCVQCDGLYMMTEQNMKFLALMTDSLIRLLIETSGSSALEVVDDLYSLMFNIDPN</sequence>
<dbReference type="AlphaFoldDB" id="A0AAE9D8N2"/>
<keyword evidence="12" id="KW-0449">Lipoprotein</keyword>
<keyword evidence="5 13" id="KW-0297">G-protein coupled receptor</keyword>
<dbReference type="PANTHER" id="PTHR24238:SF75">
    <property type="entry name" value="CHOLECYSTOKININ-LIKE RECEPTOR AT 17D1-RELATED"/>
    <property type="match status" value="1"/>
</dbReference>
<evidence type="ECO:0000256" key="2">
    <source>
        <dbReference type="ARBA" id="ARBA00022475"/>
    </source>
</evidence>
<feature type="domain" description="G-protein coupled receptors family 1 profile" evidence="15">
    <location>
        <begin position="204"/>
        <end position="379"/>
    </location>
</feature>
<keyword evidence="3 13" id="KW-0812">Transmembrane</keyword>
<evidence type="ECO:0000256" key="8">
    <source>
        <dbReference type="ARBA" id="ARBA00023157"/>
    </source>
</evidence>
<keyword evidence="4 14" id="KW-1133">Transmembrane helix</keyword>
<dbReference type="Proteomes" id="UP000827892">
    <property type="component" value="Chromosome III"/>
</dbReference>
<name>A0AAE9D8N2_CAEBR</name>
<comment type="similarity">
    <text evidence="13">Belongs to the G-protein coupled receptor 1 family.</text>
</comment>
<dbReference type="GO" id="GO:0004930">
    <property type="term" value="F:G protein-coupled receptor activity"/>
    <property type="evidence" value="ECO:0007669"/>
    <property type="project" value="UniProtKB-KW"/>
</dbReference>
<evidence type="ECO:0000313" key="17">
    <source>
        <dbReference type="EMBL" id="ULT98613.1"/>
    </source>
</evidence>
<evidence type="ECO:0000256" key="1">
    <source>
        <dbReference type="ARBA" id="ARBA00004651"/>
    </source>
</evidence>
<keyword evidence="6 14" id="KW-0472">Membrane</keyword>
<evidence type="ECO:0000256" key="4">
    <source>
        <dbReference type="ARBA" id="ARBA00022989"/>
    </source>
</evidence>
<dbReference type="InterPro" id="IPR009126">
    <property type="entry name" value="Cholcskin_rcpt"/>
</dbReference>
<gene>
    <name evidence="16" type="ORF">L3Y34_000168</name>
    <name evidence="17" type="ORF">L3Y34_000171</name>
</gene>
<evidence type="ECO:0000256" key="9">
    <source>
        <dbReference type="ARBA" id="ARBA00023170"/>
    </source>
</evidence>
<dbReference type="PROSITE" id="PS00237">
    <property type="entry name" value="G_PROTEIN_RECEP_F1_1"/>
    <property type="match status" value="1"/>
</dbReference>
<keyword evidence="11 13" id="KW-0807">Transducer</keyword>
<feature type="transmembrane region" description="Helical" evidence="14">
    <location>
        <begin position="352"/>
        <end position="373"/>
    </location>
</feature>
<comment type="subcellular location">
    <subcellularLocation>
        <location evidence="1">Cell membrane</location>
        <topology evidence="1">Multi-pass membrane protein</topology>
    </subcellularLocation>
</comment>
<evidence type="ECO:0000313" key="16">
    <source>
        <dbReference type="EMBL" id="ULT98608.1"/>
    </source>
</evidence>